<dbReference type="InterPro" id="IPR005123">
    <property type="entry name" value="Oxoglu/Fe-dep_dioxygenase_dom"/>
</dbReference>
<comment type="function">
    <text evidence="5">Probable 2-oxoglutarate-dependent dioxygenase that may be involved in glucosinolates biosynthesis. May play a role in the production of aliphatic glucosinolates.</text>
</comment>
<sequence length="313" mass="35653">MGSDTIKLPIVDFSQPELKPGTPQWDLVKNQVRLALEEFGCFEAKFDKIPLELRKSIFDALEELFNLPLQVKLRNSSKKPFHGYVGQYPMVPLYESMGIDDAAIPEKVESFTDLLWPEGNSKFCKTVQSYSEQLSELDKMVRRMILESLGVEKYMDEHMDSTNYLLRVMKYKGPQTTETKLGLNAHTDKNIVTILCDNQVQGLEVLTKDGQWIDVKFSPESFIVMIGDSLLAWTNGRLHSPFHRVMMSGNDGRYSAGLFSIPKAGYIIKAPEVLVDEEHPLLFKPFDHVEFLSFYYTEAGQRAQSALKTYCGV</sequence>
<name>A0ABD3AHA9_9GENT</name>
<dbReference type="Pfam" id="PF03171">
    <property type="entry name" value="2OG-FeII_Oxy"/>
    <property type="match status" value="1"/>
</dbReference>
<dbReference type="InterPro" id="IPR050231">
    <property type="entry name" value="Iron_ascorbate_oxido_reductase"/>
</dbReference>
<reference evidence="8 9" key="1">
    <citation type="submission" date="2024-11" db="EMBL/GenBank/DDBJ databases">
        <title>A near-complete genome assembly of Cinchona calisaya.</title>
        <authorList>
            <person name="Lian D.C."/>
            <person name="Zhao X.W."/>
            <person name="Wei L."/>
        </authorList>
    </citation>
    <scope>NUCLEOTIDE SEQUENCE [LARGE SCALE GENOMIC DNA]</scope>
    <source>
        <tissue evidence="8">Nenye</tissue>
    </source>
</reference>
<evidence type="ECO:0000313" key="9">
    <source>
        <dbReference type="Proteomes" id="UP001630127"/>
    </source>
</evidence>
<dbReference type="Proteomes" id="UP001630127">
    <property type="component" value="Unassembled WGS sequence"/>
</dbReference>
<organism evidence="8 9">
    <name type="scientific">Cinchona calisaya</name>
    <dbReference type="NCBI Taxonomy" id="153742"/>
    <lineage>
        <taxon>Eukaryota</taxon>
        <taxon>Viridiplantae</taxon>
        <taxon>Streptophyta</taxon>
        <taxon>Embryophyta</taxon>
        <taxon>Tracheophyta</taxon>
        <taxon>Spermatophyta</taxon>
        <taxon>Magnoliopsida</taxon>
        <taxon>eudicotyledons</taxon>
        <taxon>Gunneridae</taxon>
        <taxon>Pentapetalae</taxon>
        <taxon>asterids</taxon>
        <taxon>lamiids</taxon>
        <taxon>Gentianales</taxon>
        <taxon>Rubiaceae</taxon>
        <taxon>Cinchonoideae</taxon>
        <taxon>Cinchoneae</taxon>
        <taxon>Cinchona</taxon>
    </lineage>
</organism>
<gene>
    <name evidence="8" type="ORF">ACH5RR_009289</name>
</gene>
<keyword evidence="9" id="KW-1185">Reference proteome</keyword>
<evidence type="ECO:0000256" key="5">
    <source>
        <dbReference type="ARBA" id="ARBA00057022"/>
    </source>
</evidence>
<comment type="caution">
    <text evidence="8">The sequence shown here is derived from an EMBL/GenBank/DDBJ whole genome shotgun (WGS) entry which is preliminary data.</text>
</comment>
<dbReference type="InterPro" id="IPR044861">
    <property type="entry name" value="IPNS-like_FE2OG_OXY"/>
</dbReference>
<feature type="domain" description="Fe2OG dioxygenase" evidence="7">
    <location>
        <begin position="161"/>
        <end position="262"/>
    </location>
</feature>
<dbReference type="GO" id="GO:0002238">
    <property type="term" value="P:response to molecule of fungal origin"/>
    <property type="evidence" value="ECO:0007669"/>
    <property type="project" value="UniProtKB-ARBA"/>
</dbReference>
<dbReference type="AlphaFoldDB" id="A0ABD3AHA9"/>
<dbReference type="InterPro" id="IPR027443">
    <property type="entry name" value="IPNS-like_sf"/>
</dbReference>
<evidence type="ECO:0000256" key="3">
    <source>
        <dbReference type="ARBA" id="ARBA00023002"/>
    </source>
</evidence>
<dbReference type="FunFam" id="2.60.120.330:FF:000022">
    <property type="entry name" value="Probable 2-oxoglutarate-dependent dioxygenase AOP1.2"/>
    <property type="match status" value="1"/>
</dbReference>
<dbReference type="GO" id="GO:0009805">
    <property type="term" value="P:coumarin biosynthetic process"/>
    <property type="evidence" value="ECO:0007669"/>
    <property type="project" value="UniProtKB-ARBA"/>
</dbReference>
<evidence type="ECO:0000256" key="2">
    <source>
        <dbReference type="ARBA" id="ARBA00022723"/>
    </source>
</evidence>
<dbReference type="Pfam" id="PF14226">
    <property type="entry name" value="DIOX_N"/>
    <property type="match status" value="1"/>
</dbReference>
<comment type="similarity">
    <text evidence="1 6">Belongs to the iron/ascorbate-dependent oxidoreductase family.</text>
</comment>
<keyword evidence="3 6" id="KW-0560">Oxidoreductase</keyword>
<keyword evidence="2 6" id="KW-0479">Metal-binding</keyword>
<dbReference type="InterPro" id="IPR026992">
    <property type="entry name" value="DIOX_N"/>
</dbReference>
<keyword evidence="4 6" id="KW-0408">Iron</keyword>
<protein>
    <recommendedName>
        <fullName evidence="7">Fe2OG dioxygenase domain-containing protein</fullName>
    </recommendedName>
</protein>
<dbReference type="PANTHER" id="PTHR47990">
    <property type="entry name" value="2-OXOGLUTARATE (2OG) AND FE(II)-DEPENDENT OXYGENASE SUPERFAMILY PROTEIN-RELATED"/>
    <property type="match status" value="1"/>
</dbReference>
<evidence type="ECO:0000256" key="4">
    <source>
        <dbReference type="ARBA" id="ARBA00023004"/>
    </source>
</evidence>
<dbReference type="GO" id="GO:0046872">
    <property type="term" value="F:metal ion binding"/>
    <property type="evidence" value="ECO:0007669"/>
    <property type="project" value="UniProtKB-KW"/>
</dbReference>
<evidence type="ECO:0000259" key="7">
    <source>
        <dbReference type="PROSITE" id="PS51471"/>
    </source>
</evidence>
<dbReference type="Gene3D" id="2.60.120.330">
    <property type="entry name" value="B-lactam Antibiotic, Isopenicillin N Synthase, Chain"/>
    <property type="match status" value="1"/>
</dbReference>
<dbReference type="EMBL" id="JBJUIK010000004">
    <property type="protein sequence ID" value="KAL3529967.1"/>
    <property type="molecule type" value="Genomic_DNA"/>
</dbReference>
<evidence type="ECO:0000313" key="8">
    <source>
        <dbReference type="EMBL" id="KAL3529967.1"/>
    </source>
</evidence>
<evidence type="ECO:0000256" key="6">
    <source>
        <dbReference type="RuleBase" id="RU003682"/>
    </source>
</evidence>
<accession>A0ABD3AHA9</accession>
<dbReference type="SUPFAM" id="SSF51197">
    <property type="entry name" value="Clavaminate synthase-like"/>
    <property type="match status" value="1"/>
</dbReference>
<dbReference type="PROSITE" id="PS51471">
    <property type="entry name" value="FE2OG_OXY"/>
    <property type="match status" value="1"/>
</dbReference>
<proteinExistence type="inferred from homology"/>
<evidence type="ECO:0000256" key="1">
    <source>
        <dbReference type="ARBA" id="ARBA00008056"/>
    </source>
</evidence>
<dbReference type="GO" id="GO:0016706">
    <property type="term" value="F:2-oxoglutarate-dependent dioxygenase activity"/>
    <property type="evidence" value="ECO:0007669"/>
    <property type="project" value="UniProtKB-ARBA"/>
</dbReference>